<dbReference type="GO" id="GO:0005524">
    <property type="term" value="F:ATP binding"/>
    <property type="evidence" value="ECO:0007669"/>
    <property type="project" value="UniProtKB-KW"/>
</dbReference>
<dbReference type="Pfam" id="PF00196">
    <property type="entry name" value="GerE"/>
    <property type="match status" value="1"/>
</dbReference>
<dbReference type="GO" id="GO:0005737">
    <property type="term" value="C:cytoplasm"/>
    <property type="evidence" value="ECO:0007669"/>
    <property type="project" value="TreeGrafter"/>
</dbReference>
<dbReference type="InterPro" id="IPR036388">
    <property type="entry name" value="WH-like_DNA-bd_sf"/>
</dbReference>
<dbReference type="RefSeq" id="WP_245757729.1">
    <property type="nucleotide sequence ID" value="NZ_FNON01000015.1"/>
</dbReference>
<dbReference type="PANTHER" id="PTHR16305:SF35">
    <property type="entry name" value="TRANSCRIPTIONAL ACTIVATOR DOMAIN"/>
    <property type="match status" value="1"/>
</dbReference>
<dbReference type="PROSITE" id="PS50043">
    <property type="entry name" value="HTH_LUXR_2"/>
    <property type="match status" value="1"/>
</dbReference>
<dbReference type="Gene3D" id="3.40.50.300">
    <property type="entry name" value="P-loop containing nucleotide triphosphate hydrolases"/>
    <property type="match status" value="1"/>
</dbReference>
<dbReference type="AlphaFoldDB" id="A0A1H3SQR2"/>
<dbReference type="SMART" id="SM00421">
    <property type="entry name" value="HTH_LUXR"/>
    <property type="match status" value="1"/>
</dbReference>
<dbReference type="CDD" id="cd06170">
    <property type="entry name" value="LuxR_C_like"/>
    <property type="match status" value="1"/>
</dbReference>
<proteinExistence type="predicted"/>
<dbReference type="InterPro" id="IPR011990">
    <property type="entry name" value="TPR-like_helical_dom_sf"/>
</dbReference>
<dbReference type="Pfam" id="PF13191">
    <property type="entry name" value="AAA_16"/>
    <property type="match status" value="1"/>
</dbReference>
<evidence type="ECO:0000256" key="2">
    <source>
        <dbReference type="ARBA" id="ARBA00022840"/>
    </source>
</evidence>
<feature type="domain" description="HTH luxR-type" evidence="3">
    <location>
        <begin position="888"/>
        <end position="953"/>
    </location>
</feature>
<dbReference type="InterPro" id="IPR041664">
    <property type="entry name" value="AAA_16"/>
</dbReference>
<dbReference type="STRING" id="589385.SAMN05421504_11510"/>
<dbReference type="Gene3D" id="1.25.40.10">
    <property type="entry name" value="Tetratricopeptide repeat domain"/>
    <property type="match status" value="1"/>
</dbReference>
<dbReference type="GO" id="GO:0004016">
    <property type="term" value="F:adenylate cyclase activity"/>
    <property type="evidence" value="ECO:0007669"/>
    <property type="project" value="TreeGrafter"/>
</dbReference>
<evidence type="ECO:0000313" key="5">
    <source>
        <dbReference type="Proteomes" id="UP000199515"/>
    </source>
</evidence>
<accession>A0A1H3SQR2</accession>
<organism evidence="4 5">
    <name type="scientific">Amycolatopsis xylanica</name>
    <dbReference type="NCBI Taxonomy" id="589385"/>
    <lineage>
        <taxon>Bacteria</taxon>
        <taxon>Bacillati</taxon>
        <taxon>Actinomycetota</taxon>
        <taxon>Actinomycetes</taxon>
        <taxon>Pseudonocardiales</taxon>
        <taxon>Pseudonocardiaceae</taxon>
        <taxon>Amycolatopsis</taxon>
    </lineage>
</organism>
<dbReference type="Gene3D" id="1.10.10.10">
    <property type="entry name" value="Winged helix-like DNA-binding domain superfamily/Winged helix DNA-binding domain"/>
    <property type="match status" value="1"/>
</dbReference>
<keyword evidence="1" id="KW-0547">Nucleotide-binding</keyword>
<evidence type="ECO:0000313" key="4">
    <source>
        <dbReference type="EMBL" id="SDZ40060.1"/>
    </source>
</evidence>
<evidence type="ECO:0000256" key="1">
    <source>
        <dbReference type="ARBA" id="ARBA00022741"/>
    </source>
</evidence>
<dbReference type="GO" id="GO:0003677">
    <property type="term" value="F:DNA binding"/>
    <property type="evidence" value="ECO:0007669"/>
    <property type="project" value="InterPro"/>
</dbReference>
<gene>
    <name evidence="4" type="ORF">SAMN05421504_11510</name>
</gene>
<evidence type="ECO:0000259" key="3">
    <source>
        <dbReference type="PROSITE" id="PS50043"/>
    </source>
</evidence>
<dbReference type="SUPFAM" id="SSF46894">
    <property type="entry name" value="C-terminal effector domain of the bipartite response regulators"/>
    <property type="match status" value="1"/>
</dbReference>
<dbReference type="EMBL" id="FNON01000015">
    <property type="protein sequence ID" value="SDZ40060.1"/>
    <property type="molecule type" value="Genomic_DNA"/>
</dbReference>
<dbReference type="PRINTS" id="PR00038">
    <property type="entry name" value="HTHLUXR"/>
</dbReference>
<dbReference type="PANTHER" id="PTHR16305">
    <property type="entry name" value="TESTICULAR SOLUBLE ADENYLYL CYCLASE"/>
    <property type="match status" value="1"/>
</dbReference>
<sequence>MVWMASQRPTSVSVRTRSPKLVGREKELGTIVEVVTERPAVVLIEGEAGMGKTRLMTELAGRPELRGVRLLTGTCQPLRDPFPYGPILEALRSLSEPLGPLSPVAGVLRPLLPELAEILPPQPEPLADPAAERHLRFRAIRELLGACGPALLVLDDLHWADEDTRDLLRFVVSMMPPDLAVVVGYRGPFGSSFRSAEHARVTLGPLDVSAVRRLATGILDLPRVSDEFAAKLHESTAGIPFVAEETLRALKESAGSQPLGETLTDRLLESLEVPVLLREAMTERLETLPEPAVKLARAAAVLGVPIEAKVIGRLAGLAGDNLRSALLTAMDGGVLGEVDEDRYGFRHPLARKAVYDTISGPERTMLHGEALAALAGSPVPPVLQLARHARSAGRLDQWQHYAEAAADQATARGDTSLAIDVLQSLLSAGKLAEADVARLATKLSQIALRGFRRDVIATLEHVLEDPPHDPATRGTIRLSLGSLLVRTVGQLGRGRVEVEKAISELVDRPELAARGINLLAQPIDGLTSLAWHQRWSRRVEDVFDQLTDPELRLALTVDRIASRAHTGDGTAWAEFEALPEETSSVAERVQLARLWCNLADGQSWLGHLGRADRLVTEGTRRAIDAGALYAAGLVQGTRVRLDWVTGRWDGLAEQAEALRDKYSDLGPIVQETSLVLGALAAVRGEFAAAHRHLAETSVLAPEHGAIPVVLSAAGVLVRVKLATGDLAGALAAADEGMTVARRKGVWVWAADLVPAAAEAYAQDGRWDEADGVVEEFARGIEGRDAPAAEAALLAGRAALLAARGKHQAATVGFEQARERYAELPMPYPATGAQERAALSRLAAGDRSAIEELACAAESYERLGATRDAGRCRHQLRENGAWAPSQRGRRGYGRELSPREREVARMLADGRTNREIADGLFLSPRTVEQHVAKVLRKLGARSRADVARHLSTYALP</sequence>
<dbReference type="SUPFAM" id="SSF48452">
    <property type="entry name" value="TPR-like"/>
    <property type="match status" value="1"/>
</dbReference>
<dbReference type="GO" id="GO:0006355">
    <property type="term" value="P:regulation of DNA-templated transcription"/>
    <property type="evidence" value="ECO:0007669"/>
    <property type="project" value="InterPro"/>
</dbReference>
<dbReference type="Proteomes" id="UP000199515">
    <property type="component" value="Unassembled WGS sequence"/>
</dbReference>
<dbReference type="InterPro" id="IPR000792">
    <property type="entry name" value="Tscrpt_reg_LuxR_C"/>
</dbReference>
<dbReference type="SUPFAM" id="SSF52540">
    <property type="entry name" value="P-loop containing nucleoside triphosphate hydrolases"/>
    <property type="match status" value="1"/>
</dbReference>
<reference evidence="4 5" key="1">
    <citation type="submission" date="2016-10" db="EMBL/GenBank/DDBJ databases">
        <authorList>
            <person name="de Groot N.N."/>
        </authorList>
    </citation>
    <scope>NUCLEOTIDE SEQUENCE [LARGE SCALE GENOMIC DNA]</scope>
    <source>
        <strain evidence="4 5">CPCC 202699</strain>
    </source>
</reference>
<name>A0A1H3SQR2_9PSEU</name>
<dbReference type="InterPro" id="IPR027417">
    <property type="entry name" value="P-loop_NTPase"/>
</dbReference>
<keyword evidence="5" id="KW-1185">Reference proteome</keyword>
<keyword evidence="2" id="KW-0067">ATP-binding</keyword>
<dbReference type="InterPro" id="IPR016032">
    <property type="entry name" value="Sig_transdc_resp-reg_C-effctor"/>
</dbReference>
<protein>
    <submittedName>
        <fullName evidence="4">Predicted ATPase</fullName>
    </submittedName>
</protein>